<evidence type="ECO:0000313" key="3">
    <source>
        <dbReference type="Proteomes" id="UP000184327"/>
    </source>
</evidence>
<dbReference type="Proteomes" id="UP000184327">
    <property type="component" value="Unassembled WGS sequence"/>
</dbReference>
<dbReference type="EMBL" id="FQUZ01000020">
    <property type="protein sequence ID" value="SHF38367.1"/>
    <property type="molecule type" value="Genomic_DNA"/>
</dbReference>
<dbReference type="Gene3D" id="3.40.630.30">
    <property type="match status" value="1"/>
</dbReference>
<dbReference type="InterPro" id="IPR016181">
    <property type="entry name" value="Acyl_CoA_acyltransferase"/>
</dbReference>
<dbReference type="PANTHER" id="PTHR31435">
    <property type="entry name" value="PROTEIN NATD1"/>
    <property type="match status" value="1"/>
</dbReference>
<sequence length="95" mass="10367">MPSVRNNESASRYEVLLDDGTTVAGFADYVIDGRQVTLPHTVVEPQYNGQGLASLLAKAALEDIQQAGRCVVPECSFIAAYIQRKPEWQSLVCPV</sequence>
<dbReference type="AlphaFoldDB" id="A0A1M5B7T0"/>
<protein>
    <recommendedName>
        <fullName evidence="1">N-acetyltransferase domain-containing protein</fullName>
    </recommendedName>
</protein>
<dbReference type="InterPro" id="IPR045057">
    <property type="entry name" value="Gcn5-rel_NAT"/>
</dbReference>
<dbReference type="Pfam" id="PF14542">
    <property type="entry name" value="Acetyltransf_CG"/>
    <property type="match status" value="1"/>
</dbReference>
<evidence type="ECO:0000259" key="1">
    <source>
        <dbReference type="PROSITE" id="PS51729"/>
    </source>
</evidence>
<keyword evidence="3" id="KW-1185">Reference proteome</keyword>
<accession>A0A1M5B7T0</accession>
<proteinExistence type="predicted"/>
<organism evidence="2 3">
    <name type="scientific">Lampropedia hyalina DSM 16112</name>
    <dbReference type="NCBI Taxonomy" id="1122156"/>
    <lineage>
        <taxon>Bacteria</taxon>
        <taxon>Pseudomonadati</taxon>
        <taxon>Pseudomonadota</taxon>
        <taxon>Betaproteobacteria</taxon>
        <taxon>Burkholderiales</taxon>
        <taxon>Comamonadaceae</taxon>
        <taxon>Lampropedia</taxon>
    </lineage>
</organism>
<feature type="domain" description="N-acetyltransferase" evidence="1">
    <location>
        <begin position="5"/>
        <end position="93"/>
    </location>
</feature>
<name>A0A1M5B7T0_9BURK</name>
<dbReference type="InterPro" id="IPR031165">
    <property type="entry name" value="GNAT_YJDJ"/>
</dbReference>
<evidence type="ECO:0000313" key="2">
    <source>
        <dbReference type="EMBL" id="SHF38367.1"/>
    </source>
</evidence>
<dbReference type="STRING" id="1122156.SAMN02745117_01842"/>
<dbReference type="OrthoDB" id="9813275at2"/>
<dbReference type="PROSITE" id="PS51729">
    <property type="entry name" value="GNAT_YJDJ"/>
    <property type="match status" value="1"/>
</dbReference>
<dbReference type="PANTHER" id="PTHR31435:SF10">
    <property type="entry name" value="BSR4717 PROTEIN"/>
    <property type="match status" value="1"/>
</dbReference>
<dbReference type="SUPFAM" id="SSF55729">
    <property type="entry name" value="Acyl-CoA N-acyltransferases (Nat)"/>
    <property type="match status" value="1"/>
</dbReference>
<dbReference type="RefSeq" id="WP_073356400.1">
    <property type="nucleotide sequence ID" value="NZ_FQUZ01000020.1"/>
</dbReference>
<reference evidence="2 3" key="1">
    <citation type="submission" date="2016-11" db="EMBL/GenBank/DDBJ databases">
        <authorList>
            <person name="Jaros S."/>
            <person name="Januszkiewicz K."/>
            <person name="Wedrychowicz H."/>
        </authorList>
    </citation>
    <scope>NUCLEOTIDE SEQUENCE [LARGE SCALE GENOMIC DNA]</scope>
    <source>
        <strain evidence="2 3">DSM 16112</strain>
    </source>
</reference>
<gene>
    <name evidence="2" type="ORF">SAMN02745117_01842</name>
</gene>